<dbReference type="InterPro" id="IPR007278">
    <property type="entry name" value="DUF397"/>
</dbReference>
<evidence type="ECO:0000313" key="2">
    <source>
        <dbReference type="EMBL" id="MCT2587624.1"/>
    </source>
</evidence>
<dbReference type="EMBL" id="JAFFZE010000026">
    <property type="protein sequence ID" value="MCT2587624.1"/>
    <property type="molecule type" value="Genomic_DNA"/>
</dbReference>
<protein>
    <submittedName>
        <fullName evidence="2">DUF397 domain-containing protein</fullName>
    </submittedName>
</protein>
<name>A0ABT2JIC1_9PSEU</name>
<feature type="domain" description="DUF397" evidence="1">
    <location>
        <begin position="7"/>
        <end position="58"/>
    </location>
</feature>
<dbReference type="Proteomes" id="UP001156441">
    <property type="component" value="Unassembled WGS sequence"/>
</dbReference>
<sequence>MTDNEFVWRKSSYSDENGECVEAALLDGRFAVRDSKAPDAGTMSVGRDGMAALLSSVKTAGRTSRHH</sequence>
<dbReference type="RefSeq" id="WP_260195533.1">
    <property type="nucleotide sequence ID" value="NZ_JAFFZE010000026.1"/>
</dbReference>
<evidence type="ECO:0000259" key="1">
    <source>
        <dbReference type="Pfam" id="PF04149"/>
    </source>
</evidence>
<dbReference type="Pfam" id="PF04149">
    <property type="entry name" value="DUF397"/>
    <property type="match status" value="1"/>
</dbReference>
<comment type="caution">
    <text evidence="2">The sequence shown here is derived from an EMBL/GenBank/DDBJ whole genome shotgun (WGS) entry which is preliminary data.</text>
</comment>
<proteinExistence type="predicted"/>
<reference evidence="2 3" key="1">
    <citation type="submission" date="2021-02" db="EMBL/GenBank/DDBJ databases">
        <title>Actinophytocola xerophila sp. nov., isolated from soil of cotton cropping field.</title>
        <authorList>
            <person name="Huang R."/>
            <person name="Chen X."/>
            <person name="Ge X."/>
            <person name="Liu W."/>
        </authorList>
    </citation>
    <scope>NUCLEOTIDE SEQUENCE [LARGE SCALE GENOMIC DNA]</scope>
    <source>
        <strain evidence="2 3">S1-96</strain>
    </source>
</reference>
<keyword evidence="3" id="KW-1185">Reference proteome</keyword>
<evidence type="ECO:0000313" key="3">
    <source>
        <dbReference type="Proteomes" id="UP001156441"/>
    </source>
</evidence>
<accession>A0ABT2JIC1</accession>
<gene>
    <name evidence="2" type="ORF">JT362_31340</name>
</gene>
<organism evidence="2 3">
    <name type="scientific">Actinophytocola gossypii</name>
    <dbReference type="NCBI Taxonomy" id="2812003"/>
    <lineage>
        <taxon>Bacteria</taxon>
        <taxon>Bacillati</taxon>
        <taxon>Actinomycetota</taxon>
        <taxon>Actinomycetes</taxon>
        <taxon>Pseudonocardiales</taxon>
        <taxon>Pseudonocardiaceae</taxon>
    </lineage>
</organism>